<dbReference type="HAMAP" id="MF_01185">
    <property type="entry name" value="FliW"/>
    <property type="match status" value="1"/>
</dbReference>
<keyword evidence="1 5" id="KW-0963">Cytoplasm</keyword>
<evidence type="ECO:0000256" key="4">
    <source>
        <dbReference type="ARBA" id="ARBA00023186"/>
    </source>
</evidence>
<comment type="subunit">
    <text evidence="5">Interacts with translational regulator CsrA and flagellin(s).</text>
</comment>
<dbReference type="STRING" id="536227.Ccar_25015"/>
<evidence type="ECO:0000256" key="3">
    <source>
        <dbReference type="ARBA" id="ARBA00022845"/>
    </source>
</evidence>
<evidence type="ECO:0000256" key="1">
    <source>
        <dbReference type="ARBA" id="ARBA00022490"/>
    </source>
</evidence>
<dbReference type="SUPFAM" id="SSF141457">
    <property type="entry name" value="BH3618-like"/>
    <property type="match status" value="1"/>
</dbReference>
<dbReference type="InterPro" id="IPR003775">
    <property type="entry name" value="Flagellar_assembly_factor_FliW"/>
</dbReference>
<evidence type="ECO:0000313" key="7">
    <source>
        <dbReference type="Proteomes" id="UP000004198"/>
    </source>
</evidence>
<protein>
    <recommendedName>
        <fullName evidence="5">Flagellar assembly factor FliW</fullName>
    </recommendedName>
</protein>
<gene>
    <name evidence="5" type="primary">fliW</name>
    <name evidence="6" type="ORF">CcarbDRAFT_0712</name>
</gene>
<keyword evidence="4 5" id="KW-0143">Chaperone</keyword>
<name>C6PPJ5_9CLOT</name>
<evidence type="ECO:0000256" key="2">
    <source>
        <dbReference type="ARBA" id="ARBA00022795"/>
    </source>
</evidence>
<dbReference type="Gene3D" id="2.30.290.10">
    <property type="entry name" value="BH3618-like"/>
    <property type="match status" value="1"/>
</dbReference>
<comment type="function">
    <text evidence="5">Acts as an anti-CsrA protein, binds CsrA and prevents it from repressing translation of its target genes, one of which is flagellin. Binds to flagellin and participates in the assembly of the flagellum.</text>
</comment>
<keyword evidence="7" id="KW-1185">Reference proteome</keyword>
<dbReference type="OrthoDB" id="9801235at2"/>
<keyword evidence="2 5" id="KW-1005">Bacterial flagellum biogenesis</keyword>
<reference evidence="6 7" key="1">
    <citation type="submission" date="2009-06" db="EMBL/GenBank/DDBJ databases">
        <title>The draft genome of Clostridium carboxidivorans P7.</title>
        <authorList>
            <consortium name="US DOE Joint Genome Institute (JGI-PGF)"/>
            <person name="Lucas S."/>
            <person name="Copeland A."/>
            <person name="Lapidus A."/>
            <person name="Glavina del Rio T."/>
            <person name="Tice H."/>
            <person name="Bruce D."/>
            <person name="Goodwin L."/>
            <person name="Pitluck S."/>
            <person name="Larimer F."/>
            <person name="Land M.L."/>
            <person name="Hauser L."/>
            <person name="Hemme C.L."/>
        </authorList>
    </citation>
    <scope>NUCLEOTIDE SEQUENCE [LARGE SCALE GENOMIC DNA]</scope>
    <source>
        <strain evidence="6 7">P7</strain>
    </source>
</reference>
<dbReference type="NCBIfam" id="NF009793">
    <property type="entry name" value="PRK13285.1-1"/>
    <property type="match status" value="1"/>
</dbReference>
<dbReference type="RefSeq" id="WP_007059597.1">
    <property type="nucleotide sequence ID" value="NZ_ACVI01000007.1"/>
</dbReference>
<dbReference type="Pfam" id="PF02623">
    <property type="entry name" value="FliW"/>
    <property type="match status" value="1"/>
</dbReference>
<comment type="caution">
    <text evidence="6">The sequence shown here is derived from an EMBL/GenBank/DDBJ whole genome shotgun (WGS) entry which is preliminary data.</text>
</comment>
<proteinExistence type="inferred from homology"/>
<dbReference type="AlphaFoldDB" id="C6PPJ5"/>
<accession>C6PPJ5</accession>
<dbReference type="eggNOG" id="COG1699">
    <property type="taxonomic scope" value="Bacteria"/>
</dbReference>
<dbReference type="GO" id="GO:0005737">
    <property type="term" value="C:cytoplasm"/>
    <property type="evidence" value="ECO:0007669"/>
    <property type="project" value="UniProtKB-SubCell"/>
</dbReference>
<evidence type="ECO:0000313" key="6">
    <source>
        <dbReference type="EMBL" id="EET88889.1"/>
    </source>
</evidence>
<dbReference type="EMBL" id="ACVI01000007">
    <property type="protein sequence ID" value="EET88889.1"/>
    <property type="molecule type" value="Genomic_DNA"/>
</dbReference>
<organism evidence="6 7">
    <name type="scientific">Clostridium carboxidivorans P7</name>
    <dbReference type="NCBI Taxonomy" id="536227"/>
    <lineage>
        <taxon>Bacteria</taxon>
        <taxon>Bacillati</taxon>
        <taxon>Bacillota</taxon>
        <taxon>Clostridia</taxon>
        <taxon>Eubacteriales</taxon>
        <taxon>Clostridiaceae</taxon>
        <taxon>Clostridium</taxon>
    </lineage>
</organism>
<evidence type="ECO:0000256" key="5">
    <source>
        <dbReference type="HAMAP-Rule" id="MF_01185"/>
    </source>
</evidence>
<dbReference type="PANTHER" id="PTHR39190">
    <property type="entry name" value="FLAGELLAR ASSEMBLY FACTOR FLIW"/>
    <property type="match status" value="1"/>
</dbReference>
<dbReference type="Proteomes" id="UP000004198">
    <property type="component" value="Unassembled WGS sequence"/>
</dbReference>
<comment type="subcellular location">
    <subcellularLocation>
        <location evidence="5">Cytoplasm</location>
    </subcellularLocation>
</comment>
<keyword evidence="3 5" id="KW-0810">Translation regulation</keyword>
<sequence>MELSTKYHGIRKYDQNDVIIFKKGIPGFEHLKKFILFSVEENEVFSILHSIDDEAVGFVVISPFFYIKDYEFDLEDEKLKELEIEKEEDVLVLNTVTLSTNISDITINLKAPIVINVKNKTGEQIILDNPNYVIKHLLFKK</sequence>
<dbReference type="GO" id="GO:0006417">
    <property type="term" value="P:regulation of translation"/>
    <property type="evidence" value="ECO:0007669"/>
    <property type="project" value="UniProtKB-KW"/>
</dbReference>
<dbReference type="InterPro" id="IPR024046">
    <property type="entry name" value="Flagellar_assmbl_FliW_dom_sf"/>
</dbReference>
<dbReference type="KEGG" id="cck:Ccar_25015"/>
<dbReference type="PANTHER" id="PTHR39190:SF1">
    <property type="entry name" value="FLAGELLAR ASSEMBLY FACTOR FLIW"/>
    <property type="match status" value="1"/>
</dbReference>
<dbReference type="PATRIC" id="fig|536227.13.peg.5172"/>
<dbReference type="GO" id="GO:0044780">
    <property type="term" value="P:bacterial-type flagellum assembly"/>
    <property type="evidence" value="ECO:0007669"/>
    <property type="project" value="UniProtKB-UniRule"/>
</dbReference>
<comment type="similarity">
    <text evidence="5">Belongs to the FliW family.</text>
</comment>